<comment type="caution">
    <text evidence="3">The sequence shown here is derived from an EMBL/GenBank/DDBJ whole genome shotgun (WGS) entry which is preliminary data.</text>
</comment>
<name>A0A8J8KD75_9BACI</name>
<dbReference type="InterPro" id="IPR001296">
    <property type="entry name" value="Glyco_trans_1"/>
</dbReference>
<evidence type="ECO:0000259" key="2">
    <source>
        <dbReference type="Pfam" id="PF13439"/>
    </source>
</evidence>
<reference evidence="3" key="1">
    <citation type="submission" date="2020-06" db="EMBL/GenBank/DDBJ databases">
        <title>A novel thermopfilic bacterium from Erzurum, Turkey.</title>
        <authorList>
            <person name="Adiguzel A."/>
            <person name="Ay H."/>
            <person name="Baltaci M.O."/>
        </authorList>
    </citation>
    <scope>NUCLEOTIDE SEQUENCE</scope>
    <source>
        <strain evidence="3">P2</strain>
    </source>
</reference>
<dbReference type="PANTHER" id="PTHR45947">
    <property type="entry name" value="SULFOQUINOVOSYL TRANSFERASE SQD2"/>
    <property type="match status" value="1"/>
</dbReference>
<dbReference type="PANTHER" id="PTHR45947:SF3">
    <property type="entry name" value="SULFOQUINOVOSYL TRANSFERASE SQD2"/>
    <property type="match status" value="1"/>
</dbReference>
<dbReference type="RefSeq" id="WP_173731936.1">
    <property type="nucleotide sequence ID" value="NZ_JABTTE010000020.1"/>
</dbReference>
<dbReference type="GO" id="GO:0016757">
    <property type="term" value="F:glycosyltransferase activity"/>
    <property type="evidence" value="ECO:0007669"/>
    <property type="project" value="InterPro"/>
</dbReference>
<accession>A0A8J8KD75</accession>
<dbReference type="EMBL" id="JABTTE010000020">
    <property type="protein sequence ID" value="NSL52733.1"/>
    <property type="molecule type" value="Genomic_DNA"/>
</dbReference>
<dbReference type="AlphaFoldDB" id="A0A8J8KD75"/>
<gene>
    <name evidence="3" type="ORF">HR057_13330</name>
</gene>
<sequence length="369" mass="42597">MSKPIRILQVFANMNRGGAETMIMNLYRNIDRSNIQFDFIVHTEDHCAYDDEIHELGGRIFRIPSYKGKNHLLYKKKWYHFFKNHPEYKIIHGHVVSTGSIYLKIAKKFGLVTIAHSHSTSSGSGFPSVVKNVLQFPLRYIADYLFACSYAAGEWLFGKRACEQDNFYLMKNAIEAKQFIFNENIRQIKRKEFQIEDKFVIGHVGRFNTPKNHSFLIDVFKEVCELNQNAVLMLVGNGDLHPVIEKKVNKLGLTDRVIFTGVRSDIPELLQAMDVFLFPSLYEGLPVTLVEAQATGLRCIISDRITNEVIVTDLVEQLSLDLSAKHWSKEVLKYMNSYERKSTFEEIKVSGYDISDTAKWLELFYISKI</sequence>
<dbReference type="InterPro" id="IPR050194">
    <property type="entry name" value="Glycosyltransferase_grp1"/>
</dbReference>
<dbReference type="InterPro" id="IPR028098">
    <property type="entry name" value="Glyco_trans_4-like_N"/>
</dbReference>
<evidence type="ECO:0000313" key="3">
    <source>
        <dbReference type="EMBL" id="NSL52733.1"/>
    </source>
</evidence>
<dbReference type="CDD" id="cd03812">
    <property type="entry name" value="GT4_CapH-like"/>
    <property type="match status" value="1"/>
</dbReference>
<protein>
    <submittedName>
        <fullName evidence="3">Glycosyltransferase family 1 protein</fullName>
    </submittedName>
</protein>
<dbReference type="Proteomes" id="UP000625804">
    <property type="component" value="Unassembled WGS sequence"/>
</dbReference>
<keyword evidence="4" id="KW-1185">Reference proteome</keyword>
<evidence type="ECO:0000259" key="1">
    <source>
        <dbReference type="Pfam" id="PF00534"/>
    </source>
</evidence>
<proteinExistence type="predicted"/>
<dbReference type="Pfam" id="PF13439">
    <property type="entry name" value="Glyco_transf_4"/>
    <property type="match status" value="1"/>
</dbReference>
<dbReference type="SUPFAM" id="SSF53756">
    <property type="entry name" value="UDP-Glycosyltransferase/glycogen phosphorylase"/>
    <property type="match status" value="1"/>
</dbReference>
<dbReference type="Pfam" id="PF00534">
    <property type="entry name" value="Glycos_transf_1"/>
    <property type="match status" value="1"/>
</dbReference>
<organism evidence="3 4">
    <name type="scientific">Calidifontibacillus erzurumensis</name>
    <dbReference type="NCBI Taxonomy" id="2741433"/>
    <lineage>
        <taxon>Bacteria</taxon>
        <taxon>Bacillati</taxon>
        <taxon>Bacillota</taxon>
        <taxon>Bacilli</taxon>
        <taxon>Bacillales</taxon>
        <taxon>Bacillaceae</taxon>
        <taxon>Calidifontibacillus/Schinkia group</taxon>
        <taxon>Calidifontibacillus</taxon>
    </lineage>
</organism>
<dbReference type="Gene3D" id="3.40.50.2000">
    <property type="entry name" value="Glycogen Phosphorylase B"/>
    <property type="match status" value="2"/>
</dbReference>
<evidence type="ECO:0000313" key="4">
    <source>
        <dbReference type="Proteomes" id="UP000625804"/>
    </source>
</evidence>
<feature type="domain" description="Glycosyltransferase subfamily 4-like N-terminal" evidence="2">
    <location>
        <begin position="17"/>
        <end position="159"/>
    </location>
</feature>
<feature type="domain" description="Glycosyl transferase family 1" evidence="1">
    <location>
        <begin position="187"/>
        <end position="344"/>
    </location>
</feature>